<proteinExistence type="predicted"/>
<accession>A0A2M8WKP3</accession>
<dbReference type="OrthoDB" id="7652383at2"/>
<reference evidence="1 2" key="1">
    <citation type="submission" date="2017-11" db="EMBL/GenBank/DDBJ databases">
        <title>Genomic Encyclopedia of Archaeal and Bacterial Type Strains, Phase II (KMG-II): From Individual Species to Whole Genera.</title>
        <authorList>
            <person name="Goeker M."/>
        </authorList>
    </citation>
    <scope>NUCLEOTIDE SEQUENCE [LARGE SCALE GENOMIC DNA]</scope>
    <source>
        <strain evidence="1 2">DSM 29128</strain>
    </source>
</reference>
<comment type="caution">
    <text evidence="1">The sequence shown here is derived from an EMBL/GenBank/DDBJ whole genome shotgun (WGS) entry which is preliminary data.</text>
</comment>
<gene>
    <name evidence="1" type="ORF">BC777_0312</name>
</gene>
<evidence type="ECO:0008006" key="3">
    <source>
        <dbReference type="Google" id="ProtNLM"/>
    </source>
</evidence>
<dbReference type="AlphaFoldDB" id="A0A2M8WKP3"/>
<keyword evidence="2" id="KW-1185">Reference proteome</keyword>
<dbReference type="Proteomes" id="UP000228531">
    <property type="component" value="Unassembled WGS sequence"/>
</dbReference>
<dbReference type="RefSeq" id="WP_100366402.1">
    <property type="nucleotide sequence ID" value="NZ_PGTY01000001.1"/>
</dbReference>
<protein>
    <recommendedName>
        <fullName evidence="3">Type IV pilus biogenesis protein PilP</fullName>
    </recommendedName>
</protein>
<organism evidence="1 2">
    <name type="scientific">Yoonia maricola</name>
    <dbReference type="NCBI Taxonomy" id="420999"/>
    <lineage>
        <taxon>Bacteria</taxon>
        <taxon>Pseudomonadati</taxon>
        <taxon>Pseudomonadota</taxon>
        <taxon>Alphaproteobacteria</taxon>
        <taxon>Rhodobacterales</taxon>
        <taxon>Paracoccaceae</taxon>
        <taxon>Yoonia</taxon>
    </lineage>
</organism>
<dbReference type="EMBL" id="PGTY01000001">
    <property type="protein sequence ID" value="PJI91484.1"/>
    <property type="molecule type" value="Genomic_DNA"/>
</dbReference>
<sequence>MSNDTNTSAVAGTAATMPDALALNQLAVIGVMDAYDGTAALLRSARGQIARVTVGDRAFGVRVTAIGDTQVLLTDRWGQTKSLQLPRS</sequence>
<name>A0A2M8WKP3_9RHOB</name>
<evidence type="ECO:0000313" key="2">
    <source>
        <dbReference type="Proteomes" id="UP000228531"/>
    </source>
</evidence>
<evidence type="ECO:0000313" key="1">
    <source>
        <dbReference type="EMBL" id="PJI91484.1"/>
    </source>
</evidence>